<evidence type="ECO:0000313" key="3">
    <source>
        <dbReference type="Proteomes" id="UP001165587"/>
    </source>
</evidence>
<reference evidence="2" key="1">
    <citation type="submission" date="2022-08" db="EMBL/GenBank/DDBJ databases">
        <authorList>
            <person name="Deng Y."/>
            <person name="Han X.-F."/>
            <person name="Zhang Y.-Q."/>
        </authorList>
    </citation>
    <scope>NUCLEOTIDE SEQUENCE</scope>
    <source>
        <strain evidence="2">CPCC 203407</strain>
    </source>
</reference>
<dbReference type="EMBL" id="JANLCK010000006">
    <property type="protein sequence ID" value="MCS5726757.1"/>
    <property type="molecule type" value="Genomic_DNA"/>
</dbReference>
<dbReference type="PANTHER" id="PTHR30032">
    <property type="entry name" value="N-ACETYLMURAMOYL-L-ALANINE AMIDASE-RELATED"/>
    <property type="match status" value="1"/>
</dbReference>
<feature type="signal peptide" evidence="1">
    <location>
        <begin position="1"/>
        <end position="33"/>
    </location>
</feature>
<dbReference type="AlphaFoldDB" id="A0AA42BUC4"/>
<gene>
    <name evidence="2" type="ORF">N1028_12720</name>
</gene>
<dbReference type="Gene3D" id="3.40.50.12090">
    <property type="match status" value="1"/>
</dbReference>
<comment type="caution">
    <text evidence="2">The sequence shown here is derived from an EMBL/GenBank/DDBJ whole genome shotgun (WGS) entry which is preliminary data.</text>
</comment>
<dbReference type="InterPro" id="IPR007253">
    <property type="entry name" value="Cell_wall-bd_2"/>
</dbReference>
<dbReference type="InterPro" id="IPR051922">
    <property type="entry name" value="Bact_Sporulation_Assoc"/>
</dbReference>
<dbReference type="Pfam" id="PF04122">
    <property type="entry name" value="CW_binding_2"/>
    <property type="match status" value="3"/>
</dbReference>
<dbReference type="Gene3D" id="2.60.40.10">
    <property type="entry name" value="Immunoglobulins"/>
    <property type="match status" value="1"/>
</dbReference>
<sequence>MKPSFSSPIRPVAAPAVAAAALTAVVFLQPAVASQAAVAAPSCPSSVGAVGFPIDFTPLASAEATVSITAGALPAGVSLSNRGEAPHLVGDPTTVQTASFTLSATSGSGTTESIPCTIDVRKAPVVQNIAGTDRYDQAVAVSKLEFTSAKTVYIASGAKYPDALSAGSLAAHHEAPLLLTRADTIPDAVLDEIARLAPDDVVIVGGEASVSKAVHDRIDSRTTATITRIGGADRYAVSRALVSHPEFGYGTGGSEQAFVVTGRTFPDALTSTPAAAAAGSPVLLVDGTATSLDPADLAVLDFLGVADVVIAGGTASVSAAMEASISESFDTVRLAGVDRYQAGVAVNKGIFAAAPDLYLASGTAFADALSGGVVAGIEKSPLYVTTPGCLTNEVYFEIGRLAPTTVYTLGGPATLGAGVTSLTPCGLD</sequence>
<dbReference type="InterPro" id="IPR013783">
    <property type="entry name" value="Ig-like_fold"/>
</dbReference>
<keyword evidence="3" id="KW-1185">Reference proteome</keyword>
<protein>
    <submittedName>
        <fullName evidence="2">Cell wall-binding repeat-containing protein</fullName>
    </submittedName>
</protein>
<keyword evidence="1" id="KW-0732">Signal</keyword>
<dbReference type="RefSeq" id="WP_259529536.1">
    <property type="nucleotide sequence ID" value="NZ_JANLCK010000006.1"/>
</dbReference>
<feature type="chain" id="PRO_5041269888" evidence="1">
    <location>
        <begin position="34"/>
        <end position="428"/>
    </location>
</feature>
<dbReference type="PANTHER" id="PTHR30032:SF4">
    <property type="entry name" value="AMIDASE ENHANCER"/>
    <property type="match status" value="1"/>
</dbReference>
<proteinExistence type="predicted"/>
<accession>A0AA42BUC4</accession>
<name>A0AA42BUC4_9MICO</name>
<organism evidence="2 3">
    <name type="scientific">Herbiconiux oxytropis</name>
    <dbReference type="NCBI Taxonomy" id="2970915"/>
    <lineage>
        <taxon>Bacteria</taxon>
        <taxon>Bacillati</taxon>
        <taxon>Actinomycetota</taxon>
        <taxon>Actinomycetes</taxon>
        <taxon>Micrococcales</taxon>
        <taxon>Microbacteriaceae</taxon>
        <taxon>Herbiconiux</taxon>
    </lineage>
</organism>
<dbReference type="GO" id="GO:0005975">
    <property type="term" value="P:carbohydrate metabolic process"/>
    <property type="evidence" value="ECO:0007669"/>
    <property type="project" value="UniProtKB-ARBA"/>
</dbReference>
<evidence type="ECO:0000313" key="2">
    <source>
        <dbReference type="EMBL" id="MCS5726757.1"/>
    </source>
</evidence>
<dbReference type="Proteomes" id="UP001165587">
    <property type="component" value="Unassembled WGS sequence"/>
</dbReference>
<evidence type="ECO:0000256" key="1">
    <source>
        <dbReference type="SAM" id="SignalP"/>
    </source>
</evidence>